<dbReference type="Proteomes" id="UP001163321">
    <property type="component" value="Chromosome 6"/>
</dbReference>
<evidence type="ECO:0000313" key="2">
    <source>
        <dbReference type="Proteomes" id="UP001163321"/>
    </source>
</evidence>
<sequence>MGAWHALHGLLRHNVTAIPGRFILKRWRWDTLLLDNKESAEVGPAVSAELSVAVRAQVSDNVAEVAEVVSEVAQFDAAAVSITVAEADATPATAAAFADFQHHVQRLLPVPPFVRSPEAVRTKGRPRNASRIPSGV</sequence>
<name>A0ACC0VVS8_9STRA</name>
<evidence type="ECO:0000313" key="1">
    <source>
        <dbReference type="EMBL" id="KAI9910211.1"/>
    </source>
</evidence>
<accession>A0ACC0VVS8</accession>
<keyword evidence="2" id="KW-1185">Reference proteome</keyword>
<comment type="caution">
    <text evidence="1">The sequence shown here is derived from an EMBL/GenBank/DDBJ whole genome shotgun (WGS) entry which is preliminary data.</text>
</comment>
<gene>
    <name evidence="1" type="ORF">PsorP6_011131</name>
</gene>
<protein>
    <submittedName>
        <fullName evidence="1">Uncharacterized protein</fullName>
    </submittedName>
</protein>
<dbReference type="EMBL" id="CM047585">
    <property type="protein sequence ID" value="KAI9910211.1"/>
    <property type="molecule type" value="Genomic_DNA"/>
</dbReference>
<organism evidence="1 2">
    <name type="scientific">Peronosclerospora sorghi</name>
    <dbReference type="NCBI Taxonomy" id="230839"/>
    <lineage>
        <taxon>Eukaryota</taxon>
        <taxon>Sar</taxon>
        <taxon>Stramenopiles</taxon>
        <taxon>Oomycota</taxon>
        <taxon>Peronosporomycetes</taxon>
        <taxon>Peronosporales</taxon>
        <taxon>Peronosporaceae</taxon>
        <taxon>Peronosclerospora</taxon>
    </lineage>
</organism>
<proteinExistence type="predicted"/>
<reference evidence="1 2" key="1">
    <citation type="journal article" date="2022" name="bioRxiv">
        <title>The genome of the oomycete Peronosclerospora sorghi, a cosmopolitan pathogen of maize and sorghum, is inflated with dispersed pseudogenes.</title>
        <authorList>
            <person name="Fletcher K."/>
            <person name="Martin F."/>
            <person name="Isakeit T."/>
            <person name="Cavanaugh K."/>
            <person name="Magill C."/>
            <person name="Michelmore R."/>
        </authorList>
    </citation>
    <scope>NUCLEOTIDE SEQUENCE [LARGE SCALE GENOMIC DNA]</scope>
    <source>
        <strain evidence="1">P6</strain>
    </source>
</reference>